<gene>
    <name evidence="2" type="ORF">N2599_22705</name>
</gene>
<evidence type="ECO:0000313" key="3">
    <source>
        <dbReference type="Proteomes" id="UP001060123"/>
    </source>
</evidence>
<reference evidence="2" key="1">
    <citation type="submission" date="2022-09" db="EMBL/GenBank/DDBJ databases">
        <title>Australian commercial rhizobial inoculants.</title>
        <authorList>
            <person name="Kohlmeier M.G."/>
            <person name="O'Hara G.W."/>
            <person name="Colombi E."/>
            <person name="Ramsay J.P."/>
            <person name="Terpolilli J."/>
        </authorList>
    </citation>
    <scope>NUCLEOTIDE SEQUENCE</scope>
    <source>
        <strain evidence="2">WSM1592</strain>
        <plasmid evidence="2">pWSM1592_1</plasmid>
    </source>
</reference>
<dbReference type="Proteomes" id="UP001060123">
    <property type="component" value="Plasmid pWSM1592_1"/>
</dbReference>
<keyword evidence="2" id="KW-0614">Plasmid</keyword>
<keyword evidence="1" id="KW-0812">Transmembrane</keyword>
<sequence>MIAFVGCVLGITCLGSALSGFLLDSATSWERALLVVAAILLVVQEPISSLIGLALMLPVAANQLLSRKKPAVVL</sequence>
<feature type="transmembrane region" description="Helical" evidence="1">
    <location>
        <begin position="35"/>
        <end position="59"/>
    </location>
</feature>
<evidence type="ECO:0000313" key="2">
    <source>
        <dbReference type="EMBL" id="UWU18095.1"/>
    </source>
</evidence>
<keyword evidence="3" id="KW-1185">Reference proteome</keyword>
<keyword evidence="1" id="KW-1133">Transmembrane helix</keyword>
<geneLocation type="plasmid" evidence="2 3">
    <name>pWSM1592_1</name>
</geneLocation>
<name>A0ABY5XTX8_RHISU</name>
<organism evidence="2 3">
    <name type="scientific">Rhizobium sullae</name>
    <name type="common">Rhizobium hedysari</name>
    <dbReference type="NCBI Taxonomy" id="50338"/>
    <lineage>
        <taxon>Bacteria</taxon>
        <taxon>Pseudomonadati</taxon>
        <taxon>Pseudomonadota</taxon>
        <taxon>Alphaproteobacteria</taxon>
        <taxon>Hyphomicrobiales</taxon>
        <taxon>Rhizobiaceae</taxon>
        <taxon>Rhizobium/Agrobacterium group</taxon>
        <taxon>Rhizobium</taxon>
    </lineage>
</organism>
<evidence type="ECO:0000256" key="1">
    <source>
        <dbReference type="SAM" id="Phobius"/>
    </source>
</evidence>
<accession>A0ABY5XTX8</accession>
<keyword evidence="1" id="KW-0472">Membrane</keyword>
<proteinExistence type="predicted"/>
<protein>
    <submittedName>
        <fullName evidence="2">Uncharacterized protein</fullName>
    </submittedName>
</protein>
<dbReference type="EMBL" id="CP104144">
    <property type="protein sequence ID" value="UWU18095.1"/>
    <property type="molecule type" value="Genomic_DNA"/>
</dbReference>